<name>A0A0P0CGH4_9BACT</name>
<dbReference type="SUPFAM" id="SSF52096">
    <property type="entry name" value="ClpP/crotonase"/>
    <property type="match status" value="1"/>
</dbReference>
<evidence type="ECO:0000313" key="3">
    <source>
        <dbReference type="Proteomes" id="UP000061382"/>
    </source>
</evidence>
<accession>A0A0P0CGH4</accession>
<proteinExistence type="predicted"/>
<dbReference type="Gene3D" id="3.90.226.10">
    <property type="entry name" value="2-enoyl-CoA Hydratase, Chain A, domain 1"/>
    <property type="match status" value="1"/>
</dbReference>
<sequence length="134" mass="14826">MACRRHHANKNDLTAPKIKAPIVVLTSYQTASAAEDFLIMLDNLNRATKVGQKTYGSTGQPLFFDLPGGGNARICTKRDTYPDGRELVGYGILPHVEVNPTVESFLKEEDILLEKGIMVLKDKIKAEARKTALR</sequence>
<dbReference type="AlphaFoldDB" id="A0A0P0CGH4"/>
<feature type="domain" description="Tail specific protease" evidence="1">
    <location>
        <begin position="10"/>
        <end position="98"/>
    </location>
</feature>
<evidence type="ECO:0000313" key="2">
    <source>
        <dbReference type="EMBL" id="ALI98150.1"/>
    </source>
</evidence>
<dbReference type="InterPro" id="IPR029045">
    <property type="entry name" value="ClpP/crotonase-like_dom_sf"/>
</dbReference>
<gene>
    <name evidence="2" type="ORF">DC20_03105</name>
</gene>
<reference evidence="2 3" key="1">
    <citation type="submission" date="2015-08" db="EMBL/GenBank/DDBJ databases">
        <title>Complete genome sequence of Rufibacter tibetensis strain 1351t, a radiation-resistant bacterium from tibet plateau.</title>
        <authorList>
            <person name="Dai J."/>
        </authorList>
    </citation>
    <scope>NUCLEOTIDE SEQUENCE [LARGE SCALE GENOMIC DNA]</scope>
    <source>
        <strain evidence="2 3">1351</strain>
    </source>
</reference>
<dbReference type="KEGG" id="rti:DC20_03105"/>
<dbReference type="GO" id="GO:0004175">
    <property type="term" value="F:endopeptidase activity"/>
    <property type="evidence" value="ECO:0007669"/>
    <property type="project" value="TreeGrafter"/>
</dbReference>
<dbReference type="RefSeq" id="WP_062542492.1">
    <property type="nucleotide sequence ID" value="NZ_CP012643.1"/>
</dbReference>
<organism evidence="2 3">
    <name type="scientific">Rufibacter tibetensis</name>
    <dbReference type="NCBI Taxonomy" id="512763"/>
    <lineage>
        <taxon>Bacteria</taxon>
        <taxon>Pseudomonadati</taxon>
        <taxon>Bacteroidota</taxon>
        <taxon>Cytophagia</taxon>
        <taxon>Cytophagales</taxon>
        <taxon>Hymenobacteraceae</taxon>
        <taxon>Rufibacter</taxon>
    </lineage>
</organism>
<keyword evidence="3" id="KW-1185">Reference proteome</keyword>
<dbReference type="GO" id="GO:0006508">
    <property type="term" value="P:proteolysis"/>
    <property type="evidence" value="ECO:0007669"/>
    <property type="project" value="InterPro"/>
</dbReference>
<protein>
    <recommendedName>
        <fullName evidence="1">Tail specific protease domain-containing protein</fullName>
    </recommendedName>
</protein>
<dbReference type="PANTHER" id="PTHR32060">
    <property type="entry name" value="TAIL-SPECIFIC PROTEASE"/>
    <property type="match status" value="1"/>
</dbReference>
<dbReference type="Pfam" id="PF03572">
    <property type="entry name" value="Peptidase_S41"/>
    <property type="match status" value="1"/>
</dbReference>
<dbReference type="PATRIC" id="fig|512763.3.peg.695"/>
<evidence type="ECO:0000259" key="1">
    <source>
        <dbReference type="Pfam" id="PF03572"/>
    </source>
</evidence>
<dbReference type="PANTHER" id="PTHR32060:SF30">
    <property type="entry name" value="CARBOXY-TERMINAL PROCESSING PROTEASE CTPA"/>
    <property type="match status" value="1"/>
</dbReference>
<dbReference type="Proteomes" id="UP000061382">
    <property type="component" value="Chromosome"/>
</dbReference>
<dbReference type="GO" id="GO:0008236">
    <property type="term" value="F:serine-type peptidase activity"/>
    <property type="evidence" value="ECO:0007669"/>
    <property type="project" value="InterPro"/>
</dbReference>
<dbReference type="EMBL" id="CP012643">
    <property type="protein sequence ID" value="ALI98150.1"/>
    <property type="molecule type" value="Genomic_DNA"/>
</dbReference>
<dbReference type="InterPro" id="IPR005151">
    <property type="entry name" value="Tail-specific_protease"/>
</dbReference>
<dbReference type="GO" id="GO:0030288">
    <property type="term" value="C:outer membrane-bounded periplasmic space"/>
    <property type="evidence" value="ECO:0007669"/>
    <property type="project" value="TreeGrafter"/>
</dbReference>
<dbReference type="GO" id="GO:0007165">
    <property type="term" value="P:signal transduction"/>
    <property type="evidence" value="ECO:0007669"/>
    <property type="project" value="TreeGrafter"/>
</dbReference>